<gene>
    <name evidence="5" type="ordered locus">Mmar10_2543</name>
</gene>
<keyword evidence="6" id="KW-1185">Reference proteome</keyword>
<dbReference type="InterPro" id="IPR016032">
    <property type="entry name" value="Sig_transdc_resp-reg_C-effctor"/>
</dbReference>
<proteinExistence type="predicted"/>
<dbReference type="CDD" id="cd19930">
    <property type="entry name" value="REC_DesR-like"/>
    <property type="match status" value="1"/>
</dbReference>
<feature type="domain" description="HTH luxR-type" evidence="3">
    <location>
        <begin position="135"/>
        <end position="200"/>
    </location>
</feature>
<evidence type="ECO:0000259" key="3">
    <source>
        <dbReference type="PROSITE" id="PS50043"/>
    </source>
</evidence>
<dbReference type="PANTHER" id="PTHR43214:SF42">
    <property type="entry name" value="TRANSCRIPTIONAL REGULATORY PROTEIN DESR"/>
    <property type="match status" value="1"/>
</dbReference>
<reference evidence="5 6" key="1">
    <citation type="submission" date="2006-08" db="EMBL/GenBank/DDBJ databases">
        <title>Complete sequence of Maricaulis maris MCS10.</title>
        <authorList>
            <consortium name="US DOE Joint Genome Institute"/>
            <person name="Copeland A."/>
            <person name="Lucas S."/>
            <person name="Lapidus A."/>
            <person name="Barry K."/>
            <person name="Detter J.C."/>
            <person name="Glavina del Rio T."/>
            <person name="Hammon N."/>
            <person name="Israni S."/>
            <person name="Dalin E."/>
            <person name="Tice H."/>
            <person name="Pitluck S."/>
            <person name="Saunders E."/>
            <person name="Brettin T."/>
            <person name="Bruce D."/>
            <person name="Han C."/>
            <person name="Tapia R."/>
            <person name="Gilna P."/>
            <person name="Schmutz J."/>
            <person name="Larimer F."/>
            <person name="Land M."/>
            <person name="Hauser L."/>
            <person name="Kyrpides N."/>
            <person name="Mikhailova N."/>
            <person name="Viollier P."/>
            <person name="Stephens C."/>
            <person name="Richardson P."/>
        </authorList>
    </citation>
    <scope>NUCLEOTIDE SEQUENCE [LARGE SCALE GENOMIC DNA]</scope>
    <source>
        <strain evidence="5 6">MCS10</strain>
    </source>
</reference>
<dbReference type="HOGENOM" id="CLU_000445_90_10_5"/>
<keyword evidence="2" id="KW-0597">Phosphoprotein</keyword>
<sequence>MVMIEVVIAEDQTLLRDALATLLGLESDIAVVGLAADGREAHALVRRHKPDVLLTDIEMPDMTGLELAALMRREDMATRVLIVTTFDRPGYLRRAMEAGVAGFVLKDGPSADLAGAIRRIAGGERVIAPELAARAWDEADPLSDAERRLLRLAEAGLDSNAIAEASGLARGTVRNYLHSAIGKLGATNRIEAARIARQKGWL</sequence>
<dbReference type="PROSITE" id="PS50043">
    <property type="entry name" value="HTH_LUXR_2"/>
    <property type="match status" value="1"/>
</dbReference>
<feature type="domain" description="Response regulatory" evidence="4">
    <location>
        <begin position="5"/>
        <end position="121"/>
    </location>
</feature>
<evidence type="ECO:0000256" key="1">
    <source>
        <dbReference type="ARBA" id="ARBA00023125"/>
    </source>
</evidence>
<dbReference type="InterPro" id="IPR001789">
    <property type="entry name" value="Sig_transdc_resp-reg_receiver"/>
</dbReference>
<dbReference type="Pfam" id="PF00072">
    <property type="entry name" value="Response_reg"/>
    <property type="match status" value="1"/>
</dbReference>
<protein>
    <submittedName>
        <fullName evidence="5">Two component transcriptional regulator, LuxR family</fullName>
    </submittedName>
</protein>
<evidence type="ECO:0000313" key="6">
    <source>
        <dbReference type="Proteomes" id="UP000001964"/>
    </source>
</evidence>
<dbReference type="SUPFAM" id="SSF52172">
    <property type="entry name" value="CheY-like"/>
    <property type="match status" value="1"/>
</dbReference>
<dbReference type="STRING" id="394221.Mmar10_2543"/>
<dbReference type="GO" id="GO:0000160">
    <property type="term" value="P:phosphorelay signal transduction system"/>
    <property type="evidence" value="ECO:0007669"/>
    <property type="project" value="InterPro"/>
</dbReference>
<accession>Q0ALL4</accession>
<dbReference type="InterPro" id="IPR039420">
    <property type="entry name" value="WalR-like"/>
</dbReference>
<dbReference type="PANTHER" id="PTHR43214">
    <property type="entry name" value="TWO-COMPONENT RESPONSE REGULATOR"/>
    <property type="match status" value="1"/>
</dbReference>
<dbReference type="GO" id="GO:0003677">
    <property type="term" value="F:DNA binding"/>
    <property type="evidence" value="ECO:0007669"/>
    <property type="project" value="UniProtKB-KW"/>
</dbReference>
<dbReference type="PROSITE" id="PS50110">
    <property type="entry name" value="RESPONSE_REGULATORY"/>
    <property type="match status" value="1"/>
</dbReference>
<dbReference type="KEGG" id="mmr:Mmar10_2543"/>
<name>Q0ALL4_MARMM</name>
<dbReference type="eggNOG" id="COG2197">
    <property type="taxonomic scope" value="Bacteria"/>
</dbReference>
<dbReference type="Proteomes" id="UP000001964">
    <property type="component" value="Chromosome"/>
</dbReference>
<feature type="modified residue" description="4-aspartylphosphate" evidence="2">
    <location>
        <position position="56"/>
    </location>
</feature>
<evidence type="ECO:0000313" key="5">
    <source>
        <dbReference type="EMBL" id="ABI66829.1"/>
    </source>
</evidence>
<dbReference type="CDD" id="cd06170">
    <property type="entry name" value="LuxR_C_like"/>
    <property type="match status" value="1"/>
</dbReference>
<dbReference type="SUPFAM" id="SSF46894">
    <property type="entry name" value="C-terminal effector domain of the bipartite response regulators"/>
    <property type="match status" value="1"/>
</dbReference>
<dbReference type="InterPro" id="IPR011006">
    <property type="entry name" value="CheY-like_superfamily"/>
</dbReference>
<dbReference type="InterPro" id="IPR000792">
    <property type="entry name" value="Tscrpt_reg_LuxR_C"/>
</dbReference>
<keyword evidence="1" id="KW-0238">DNA-binding</keyword>
<dbReference type="Gene3D" id="3.40.50.2300">
    <property type="match status" value="1"/>
</dbReference>
<dbReference type="Pfam" id="PF00196">
    <property type="entry name" value="GerE"/>
    <property type="match status" value="1"/>
</dbReference>
<dbReference type="AlphaFoldDB" id="Q0ALL4"/>
<organism evidence="5 6">
    <name type="scientific">Maricaulis maris (strain MCS10)</name>
    <name type="common">Caulobacter maris</name>
    <dbReference type="NCBI Taxonomy" id="394221"/>
    <lineage>
        <taxon>Bacteria</taxon>
        <taxon>Pseudomonadati</taxon>
        <taxon>Pseudomonadota</taxon>
        <taxon>Alphaproteobacteria</taxon>
        <taxon>Maricaulales</taxon>
        <taxon>Maricaulaceae</taxon>
        <taxon>Maricaulis</taxon>
    </lineage>
</organism>
<dbReference type="EMBL" id="CP000449">
    <property type="protein sequence ID" value="ABI66829.1"/>
    <property type="molecule type" value="Genomic_DNA"/>
</dbReference>
<dbReference type="GO" id="GO:0006355">
    <property type="term" value="P:regulation of DNA-templated transcription"/>
    <property type="evidence" value="ECO:0007669"/>
    <property type="project" value="InterPro"/>
</dbReference>
<dbReference type="SMART" id="SM00448">
    <property type="entry name" value="REC"/>
    <property type="match status" value="1"/>
</dbReference>
<evidence type="ECO:0000256" key="2">
    <source>
        <dbReference type="PROSITE-ProRule" id="PRU00169"/>
    </source>
</evidence>
<evidence type="ECO:0000259" key="4">
    <source>
        <dbReference type="PROSITE" id="PS50110"/>
    </source>
</evidence>
<dbReference type="SMART" id="SM00421">
    <property type="entry name" value="HTH_LUXR"/>
    <property type="match status" value="1"/>
</dbReference>